<dbReference type="CDD" id="cd00082">
    <property type="entry name" value="HisKA"/>
    <property type="match status" value="1"/>
</dbReference>
<feature type="domain" description="Response regulatory" evidence="10">
    <location>
        <begin position="943"/>
        <end position="1058"/>
    </location>
</feature>
<evidence type="ECO:0000256" key="7">
    <source>
        <dbReference type="SAM" id="MobiDB-lite"/>
    </source>
</evidence>
<dbReference type="InterPro" id="IPR036890">
    <property type="entry name" value="HATPase_C_sf"/>
</dbReference>
<dbReference type="Gene3D" id="1.10.4160.10">
    <property type="entry name" value="Hydantoin permease"/>
    <property type="match status" value="1"/>
</dbReference>
<evidence type="ECO:0000256" key="4">
    <source>
        <dbReference type="ARBA" id="ARBA00022679"/>
    </source>
</evidence>
<accession>A0A240E607</accession>
<dbReference type="SUPFAM" id="SSF52172">
    <property type="entry name" value="CheY-like"/>
    <property type="match status" value="1"/>
</dbReference>
<evidence type="ECO:0000313" key="12">
    <source>
        <dbReference type="Proteomes" id="UP000219042"/>
    </source>
</evidence>
<keyword evidence="8" id="KW-0472">Membrane</keyword>
<dbReference type="EC" id="2.7.13.3" evidence="2"/>
<organism evidence="11 12">
    <name type="scientific">Acinetobacter puyangensis</name>
    <dbReference type="NCBI Taxonomy" id="1096779"/>
    <lineage>
        <taxon>Bacteria</taxon>
        <taxon>Pseudomonadati</taxon>
        <taxon>Pseudomonadota</taxon>
        <taxon>Gammaproteobacteria</taxon>
        <taxon>Moraxellales</taxon>
        <taxon>Moraxellaceae</taxon>
        <taxon>Acinetobacter</taxon>
    </lineage>
</organism>
<dbReference type="GO" id="GO:0000155">
    <property type="term" value="F:phosphorelay sensor kinase activity"/>
    <property type="evidence" value="ECO:0007669"/>
    <property type="project" value="InterPro"/>
</dbReference>
<dbReference type="SUPFAM" id="SSF55874">
    <property type="entry name" value="ATPase domain of HSP90 chaperone/DNA topoisomerase II/histidine kinase"/>
    <property type="match status" value="1"/>
</dbReference>
<gene>
    <name evidence="11" type="ORF">SAMN05421731_101346</name>
</gene>
<feature type="transmembrane region" description="Helical" evidence="8">
    <location>
        <begin position="198"/>
        <end position="216"/>
    </location>
</feature>
<keyword evidence="5" id="KW-0418">Kinase</keyword>
<dbReference type="PROSITE" id="PS50110">
    <property type="entry name" value="RESPONSE_REGULATORY"/>
    <property type="match status" value="1"/>
</dbReference>
<dbReference type="EMBL" id="OANT01000001">
    <property type="protein sequence ID" value="SNX43310.1"/>
    <property type="molecule type" value="Genomic_DNA"/>
</dbReference>
<dbReference type="Pfam" id="PF00072">
    <property type="entry name" value="Response_reg"/>
    <property type="match status" value="1"/>
</dbReference>
<dbReference type="InterPro" id="IPR003661">
    <property type="entry name" value="HisK_dim/P_dom"/>
</dbReference>
<dbReference type="InterPro" id="IPR005467">
    <property type="entry name" value="His_kinase_dom"/>
</dbReference>
<protein>
    <recommendedName>
        <fullName evidence="2">histidine kinase</fullName>
        <ecNumber evidence="2">2.7.13.3</ecNumber>
    </recommendedName>
</protein>
<keyword evidence="8" id="KW-0812">Transmembrane</keyword>
<dbReference type="AlphaFoldDB" id="A0A240E607"/>
<feature type="transmembrane region" description="Helical" evidence="8">
    <location>
        <begin position="585"/>
        <end position="608"/>
    </location>
</feature>
<evidence type="ECO:0000256" key="3">
    <source>
        <dbReference type="ARBA" id="ARBA00022553"/>
    </source>
</evidence>
<dbReference type="PANTHER" id="PTHR43047">
    <property type="entry name" value="TWO-COMPONENT HISTIDINE PROTEIN KINASE"/>
    <property type="match status" value="1"/>
</dbReference>
<evidence type="ECO:0000256" key="1">
    <source>
        <dbReference type="ARBA" id="ARBA00000085"/>
    </source>
</evidence>
<evidence type="ECO:0000256" key="8">
    <source>
        <dbReference type="SAM" id="Phobius"/>
    </source>
</evidence>
<dbReference type="Proteomes" id="UP000219042">
    <property type="component" value="Unassembled WGS sequence"/>
</dbReference>
<evidence type="ECO:0000259" key="9">
    <source>
        <dbReference type="PROSITE" id="PS50109"/>
    </source>
</evidence>
<name>A0A240E607_9GAMM</name>
<dbReference type="Gene3D" id="3.30.565.10">
    <property type="entry name" value="Histidine kinase-like ATPase, C-terminal domain"/>
    <property type="match status" value="1"/>
</dbReference>
<dbReference type="InterPro" id="IPR003594">
    <property type="entry name" value="HATPase_dom"/>
</dbReference>
<feature type="transmembrane region" description="Helical" evidence="8">
    <location>
        <begin position="94"/>
        <end position="116"/>
    </location>
</feature>
<dbReference type="FunFam" id="3.30.565.10:FF:000006">
    <property type="entry name" value="Sensor histidine kinase WalK"/>
    <property type="match status" value="1"/>
</dbReference>
<dbReference type="GO" id="GO:0005886">
    <property type="term" value="C:plasma membrane"/>
    <property type="evidence" value="ECO:0007669"/>
    <property type="project" value="UniProtKB-ARBA"/>
</dbReference>
<feature type="compositionally biased region" description="Polar residues" evidence="7">
    <location>
        <begin position="1092"/>
        <end position="1102"/>
    </location>
</feature>
<feature type="transmembrane region" description="Helical" evidence="8">
    <location>
        <begin position="168"/>
        <end position="186"/>
    </location>
</feature>
<dbReference type="SMART" id="SM00387">
    <property type="entry name" value="HATPase_c"/>
    <property type="match status" value="1"/>
</dbReference>
<reference evidence="12" key="1">
    <citation type="submission" date="2016-09" db="EMBL/GenBank/DDBJ databases">
        <authorList>
            <person name="Varghese N."/>
            <person name="Submissions S."/>
        </authorList>
    </citation>
    <scope>NUCLEOTIDE SEQUENCE [LARGE SCALE GENOMIC DNA]</scope>
    <source>
        <strain evidence="12">ANC 4466</strain>
    </source>
</reference>
<evidence type="ECO:0000256" key="6">
    <source>
        <dbReference type="PROSITE-ProRule" id="PRU00169"/>
    </source>
</evidence>
<dbReference type="Gene3D" id="1.10.287.130">
    <property type="match status" value="1"/>
</dbReference>
<sequence length="1186" mass="133602">MAIVHPPPAQFLLPMNKTDSKAHAPQRVIPTRREYNSWVIDESIEDYALRYAPKSIRKWSLWTVTNTAMSSVSFLAMEAIGATMIWQYGFYNAFYALIVVSILIFLSSWPISYYAAKYNVDIDLLTRGAGFGYIGSTITSLIYASFTFIFLAFEAAIMAMALELTLNIPLALGYLISALIIIPLVIRGIDYINKIQSFTQPIWLFLLLLPWFFIFWKNPGLIEESRYFIGEQTDSLSFNVLAFGAACTLVFSLITQVGEQVDYLRFLPDADKNPKKWSLAVFLGGPAWIIFGFIKIFMGMMLIVLALHYFVPFDEINNPTYLYWIAYQQVFNNPIIALFFMLIFVCISQIKINVTNAYAGSLAWSNFFARLTHNHPGRIIWLVFNVCIAILLMELGIIHAVERVLGLYSNIALAWIGAIVADLIICKPLGLSPKGIEFRRAYLYDINPVGVGALCIASVLSILCYLDLFGDYAKALAGFIALATSFLCVPIIAYITKGKYYLARTAPPPMSIVQIKTCVVCQHDYQSADIADCPAYRGNICSLCCSLEARCHDLCKPHGRWSAQLNQIINTFLPSNWATRLNSQLGLYILVTVVLGIVLAVCLSLVYIQETSLLASSNTAEINHIFMLFVKIYAVLFLLMCVAAWWLVLNDVSRRNAEQESSTQNQLLIDEIAAHEITDQQLQDARIQAETANAAKSRYLIGISHELRTPLNSILGYSQLIQKQEHLSNQGEMALGVISRSGQHLTALIDGLLDLARIETGKISLHMSDIQFPNFLQQMIKMFEPQFEQKNLKFYAHIHDNIPNYVRIDQKRLEQILINLLGNALKFTSKGWVRFKVEYRFQTAYFEIADSGCGIAEQDIGRIFDPFERGSNVMQSSFTGTGLGLPIVKLLTELLGGQLNVQSQLNQGTIFKIKLYLPSKDLIHPIANLHSNHIVGYLGERRKILVVDNEAVDRGLVTNFLKPLGFAVEEAESGLHCLGLVPEFLPDLILMDLTMPTLDGWETARILRRNQMTNVPILIISADANERTTNPQTEILNEDFLVKPVDLNLLLNKIGDKLDIQWIDAASQPSEALDLAETQQDSTHSVQRDHNVSPNTPNINPQQLGREHMIISPISAMEMPNSISDAINMLNVFANQGYIRGLKQLLSYCHQHFPHDQALWDNLLQHTARYDLKSVKQDLNEFQLKH</sequence>
<dbReference type="InterPro" id="IPR011006">
    <property type="entry name" value="CheY-like_superfamily"/>
</dbReference>
<keyword evidence="4" id="KW-0808">Transferase</keyword>
<feature type="transmembrane region" description="Helical" evidence="8">
    <location>
        <begin position="137"/>
        <end position="162"/>
    </location>
</feature>
<evidence type="ECO:0000313" key="11">
    <source>
        <dbReference type="EMBL" id="SNX43310.1"/>
    </source>
</evidence>
<dbReference type="SMART" id="SM00388">
    <property type="entry name" value="HisKA"/>
    <property type="match status" value="1"/>
</dbReference>
<feature type="transmembrane region" description="Helical" evidence="8">
    <location>
        <begin position="236"/>
        <end position="258"/>
    </location>
</feature>
<feature type="region of interest" description="Disordered" evidence="7">
    <location>
        <begin position="1073"/>
        <end position="1102"/>
    </location>
</feature>
<comment type="catalytic activity">
    <reaction evidence="1">
        <text>ATP + protein L-histidine = ADP + protein N-phospho-L-histidine.</text>
        <dbReference type="EC" id="2.7.13.3"/>
    </reaction>
</comment>
<dbReference type="InterPro" id="IPR036097">
    <property type="entry name" value="HisK_dim/P_sf"/>
</dbReference>
<dbReference type="PRINTS" id="PR00344">
    <property type="entry name" value="BCTRLSENSOR"/>
</dbReference>
<dbReference type="CDD" id="cd16922">
    <property type="entry name" value="HATPase_EvgS-ArcB-TorS-like"/>
    <property type="match status" value="1"/>
</dbReference>
<proteinExistence type="predicted"/>
<feature type="transmembrane region" description="Helical" evidence="8">
    <location>
        <begin position="628"/>
        <end position="649"/>
    </location>
</feature>
<feature type="transmembrane region" description="Helical" evidence="8">
    <location>
        <begin position="475"/>
        <end position="495"/>
    </location>
</feature>
<feature type="transmembrane region" description="Helical" evidence="8">
    <location>
        <begin position="330"/>
        <end position="347"/>
    </location>
</feature>
<feature type="transmembrane region" description="Helical" evidence="8">
    <location>
        <begin position="407"/>
        <end position="425"/>
    </location>
</feature>
<dbReference type="PROSITE" id="PS50109">
    <property type="entry name" value="HIS_KIN"/>
    <property type="match status" value="1"/>
</dbReference>
<keyword evidence="3 6" id="KW-0597">Phosphoprotein</keyword>
<evidence type="ECO:0000259" key="10">
    <source>
        <dbReference type="PROSITE" id="PS50110"/>
    </source>
</evidence>
<feature type="transmembrane region" description="Helical" evidence="8">
    <location>
        <begin position="446"/>
        <end position="469"/>
    </location>
</feature>
<dbReference type="GO" id="GO:0009927">
    <property type="term" value="F:histidine phosphotransfer kinase activity"/>
    <property type="evidence" value="ECO:0007669"/>
    <property type="project" value="TreeGrafter"/>
</dbReference>
<evidence type="ECO:0000256" key="2">
    <source>
        <dbReference type="ARBA" id="ARBA00012438"/>
    </source>
</evidence>
<feature type="transmembrane region" description="Helical" evidence="8">
    <location>
        <begin position="59"/>
        <end position="88"/>
    </location>
</feature>
<dbReference type="Gene3D" id="3.40.50.2300">
    <property type="match status" value="1"/>
</dbReference>
<feature type="transmembrane region" description="Helical" evidence="8">
    <location>
        <begin position="379"/>
        <end position="401"/>
    </location>
</feature>
<feature type="transmembrane region" description="Helical" evidence="8">
    <location>
        <begin position="279"/>
        <end position="310"/>
    </location>
</feature>
<dbReference type="SUPFAM" id="SSF47384">
    <property type="entry name" value="Homodimeric domain of signal transducing histidine kinase"/>
    <property type="match status" value="1"/>
</dbReference>
<feature type="domain" description="Histidine kinase" evidence="9">
    <location>
        <begin position="702"/>
        <end position="919"/>
    </location>
</feature>
<feature type="modified residue" description="4-aspartylphosphate" evidence="6">
    <location>
        <position position="992"/>
    </location>
</feature>
<dbReference type="InterPro" id="IPR004358">
    <property type="entry name" value="Sig_transdc_His_kin-like_C"/>
</dbReference>
<dbReference type="InterPro" id="IPR001789">
    <property type="entry name" value="Sig_transdc_resp-reg_receiver"/>
</dbReference>
<dbReference type="CDD" id="cd17546">
    <property type="entry name" value="REC_hyHK_CKI1_RcsC-like"/>
    <property type="match status" value="1"/>
</dbReference>
<dbReference type="PANTHER" id="PTHR43047:SF72">
    <property type="entry name" value="OSMOSENSING HISTIDINE PROTEIN KINASE SLN1"/>
    <property type="match status" value="1"/>
</dbReference>
<dbReference type="Pfam" id="PF02518">
    <property type="entry name" value="HATPase_c"/>
    <property type="match status" value="1"/>
</dbReference>
<dbReference type="SMART" id="SM00448">
    <property type="entry name" value="REC"/>
    <property type="match status" value="1"/>
</dbReference>
<evidence type="ECO:0000256" key="5">
    <source>
        <dbReference type="ARBA" id="ARBA00022777"/>
    </source>
</evidence>
<keyword evidence="8" id="KW-1133">Transmembrane helix</keyword>
<dbReference type="Pfam" id="PF00512">
    <property type="entry name" value="HisKA"/>
    <property type="match status" value="1"/>
</dbReference>
<keyword evidence="12" id="KW-1185">Reference proteome</keyword>